<keyword evidence="10" id="KW-1003">Cell membrane</keyword>
<dbReference type="InterPro" id="IPR030659">
    <property type="entry name" value="SecY_CS"/>
</dbReference>
<keyword evidence="6 10" id="KW-1133">Transmembrane helix</keyword>
<feature type="transmembrane region" description="Helical" evidence="10">
    <location>
        <begin position="20"/>
        <end position="40"/>
    </location>
</feature>
<sequence>MLDVKKMALLFKLPELRKKLLMVFGLLFVFRLTAIIPLPGVPRESLAALFGGNQLFGLLDIFSGGGLSRLSVVMLGVGPYITASIVMQLLTMVVPRLEELSKEEGEAGRRKINQWTRLLTVPLAAVQGYGFINLLSRQAGPGIVSGAGLTFTPWELVVALFAVTAGTVFLMWLGELITEQGIGNGISLLIFVGIIARLPQVLYQAAVTWTPDLLLRYAAFLAVSLLVIAGVVVVTEGQRLIPVSYAKRVRGSRLLGGTSTHLPLRVNQAGVIPIIFALSVMLFPGVIANFFVTADSARVARAATEIISLFQDQWFYGITYFVLVVLFTYFYTSVTFDPNNIAENLQKQGGFIPGIRPGKRTSNFLQYVINRITLTGAIFLGLIAVLPLVMQGLLGVTTLTIGGTALLIVVSVVLETMKQIESQLTMREYEGFLR</sequence>
<evidence type="ECO:0000256" key="12">
    <source>
        <dbReference type="RuleBase" id="RU003484"/>
    </source>
</evidence>
<feature type="transmembrane region" description="Helical" evidence="10">
    <location>
        <begin position="181"/>
        <end position="202"/>
    </location>
</feature>
<organism evidence="14 15">
    <name type="scientific">Candidatus Andersenbacteria bacterium CG10_big_fil_rev_8_21_14_0_10_54_11</name>
    <dbReference type="NCBI Taxonomy" id="1974485"/>
    <lineage>
        <taxon>Bacteria</taxon>
        <taxon>Candidatus Anderseniibacteriota</taxon>
    </lineage>
</organism>
<dbReference type="HAMAP" id="MF_01465">
    <property type="entry name" value="SecY"/>
    <property type="match status" value="1"/>
</dbReference>
<comment type="function">
    <text evidence="10 11">The central subunit of the protein translocation channel SecYEG. Consists of two halves formed by TMs 1-5 and 6-10. These two domains form a lateral gate at the front which open onto the bilayer between TMs 2 and 7, and are clamped together by SecE at the back. The channel is closed by both a pore ring composed of hydrophobic SecY resides and a short helix (helix 2A) on the extracellular side of the membrane which forms a plug. The plug probably moves laterally to allow the channel to open. The ring and the pore may move independently.</text>
</comment>
<accession>A0A2M6WYT7</accession>
<feature type="transmembrane region" description="Helical" evidence="10">
    <location>
        <begin position="271"/>
        <end position="294"/>
    </location>
</feature>
<dbReference type="PROSITE" id="PS00755">
    <property type="entry name" value="SECY_1"/>
    <property type="match status" value="1"/>
</dbReference>
<keyword evidence="5 10" id="KW-0653">Protein transport</keyword>
<evidence type="ECO:0000256" key="3">
    <source>
        <dbReference type="ARBA" id="ARBA00022448"/>
    </source>
</evidence>
<evidence type="ECO:0000256" key="4">
    <source>
        <dbReference type="ARBA" id="ARBA00022692"/>
    </source>
</evidence>
<keyword evidence="4 10" id="KW-0812">Transmembrane</keyword>
<evidence type="ECO:0000256" key="2">
    <source>
        <dbReference type="ARBA" id="ARBA00005751"/>
    </source>
</evidence>
<feature type="transmembrane region" description="Helical" evidence="10">
    <location>
        <begin position="396"/>
        <end position="417"/>
    </location>
</feature>
<protein>
    <recommendedName>
        <fullName evidence="9 10">Protein translocase subunit SecY</fullName>
    </recommendedName>
</protein>
<dbReference type="NCBIfam" id="TIGR00967">
    <property type="entry name" value="3a0501s007"/>
    <property type="match status" value="1"/>
</dbReference>
<feature type="transmembrane region" description="Helical" evidence="10">
    <location>
        <begin position="72"/>
        <end position="94"/>
    </location>
</feature>
<dbReference type="FunFam" id="1.10.3370.10:FF:000001">
    <property type="entry name" value="Preprotein translocase subunit SecY"/>
    <property type="match status" value="1"/>
</dbReference>
<feature type="transmembrane region" description="Helical" evidence="10">
    <location>
        <begin position="368"/>
        <end position="390"/>
    </location>
</feature>
<dbReference type="GO" id="GO:0043952">
    <property type="term" value="P:protein transport by the Sec complex"/>
    <property type="evidence" value="ECO:0007669"/>
    <property type="project" value="UniProtKB-UniRule"/>
</dbReference>
<evidence type="ECO:0000256" key="1">
    <source>
        <dbReference type="ARBA" id="ARBA00004141"/>
    </source>
</evidence>
<dbReference type="SUPFAM" id="SSF103491">
    <property type="entry name" value="Preprotein translocase SecY subunit"/>
    <property type="match status" value="1"/>
</dbReference>
<feature type="transmembrane region" description="Helical" evidence="10">
    <location>
        <begin position="314"/>
        <end position="332"/>
    </location>
</feature>
<evidence type="ECO:0000313" key="14">
    <source>
        <dbReference type="EMBL" id="PIT97962.1"/>
    </source>
</evidence>
<dbReference type="AlphaFoldDB" id="A0A2M6WYT7"/>
<dbReference type="InterPro" id="IPR023201">
    <property type="entry name" value="SecY_dom_sf"/>
</dbReference>
<dbReference type="GO" id="GO:0065002">
    <property type="term" value="P:intracellular protein transmembrane transport"/>
    <property type="evidence" value="ECO:0007669"/>
    <property type="project" value="UniProtKB-UniRule"/>
</dbReference>
<dbReference type="GO" id="GO:0005886">
    <property type="term" value="C:plasma membrane"/>
    <property type="evidence" value="ECO:0007669"/>
    <property type="project" value="UniProtKB-SubCell"/>
</dbReference>
<dbReference type="Gene3D" id="1.10.3370.10">
    <property type="entry name" value="SecY subunit domain"/>
    <property type="match status" value="1"/>
</dbReference>
<evidence type="ECO:0000256" key="7">
    <source>
        <dbReference type="ARBA" id="ARBA00023010"/>
    </source>
</evidence>
<dbReference type="PIRSF" id="PIRSF004557">
    <property type="entry name" value="SecY"/>
    <property type="match status" value="1"/>
</dbReference>
<dbReference type="InterPro" id="IPR002208">
    <property type="entry name" value="SecY/SEC61-alpha"/>
</dbReference>
<feature type="transmembrane region" description="Helical" evidence="10">
    <location>
        <begin position="115"/>
        <end position="136"/>
    </location>
</feature>
<comment type="similarity">
    <text evidence="2 10 13">Belongs to the SecY/SEC61-alpha family.</text>
</comment>
<comment type="caution">
    <text evidence="14">The sequence shown here is derived from an EMBL/GenBank/DDBJ whole genome shotgun (WGS) entry which is preliminary data.</text>
</comment>
<dbReference type="PRINTS" id="PR00303">
    <property type="entry name" value="SECYTRNLCASE"/>
</dbReference>
<evidence type="ECO:0000256" key="9">
    <source>
        <dbReference type="ARBA" id="ARBA00039733"/>
    </source>
</evidence>
<dbReference type="Proteomes" id="UP000230731">
    <property type="component" value="Unassembled WGS sequence"/>
</dbReference>
<evidence type="ECO:0000256" key="13">
    <source>
        <dbReference type="RuleBase" id="RU004349"/>
    </source>
</evidence>
<dbReference type="PANTHER" id="PTHR10906">
    <property type="entry name" value="SECY/SEC61-ALPHA FAMILY MEMBER"/>
    <property type="match status" value="1"/>
</dbReference>
<keyword evidence="3 10" id="KW-0813">Transport</keyword>
<evidence type="ECO:0000256" key="10">
    <source>
        <dbReference type="HAMAP-Rule" id="MF_01465"/>
    </source>
</evidence>
<comment type="subunit">
    <text evidence="10">Component of the Sec protein translocase complex. Heterotrimer consisting of SecY, SecE and SecG subunits. The heterotrimers can form oligomers, although 1 heterotrimer is thought to be able to translocate proteins. Interacts with the ribosome. Interacts with SecDF, and other proteins may be involved. Interacts with SecA.</text>
</comment>
<comment type="subcellular location">
    <subcellularLocation>
        <location evidence="10">Cell membrane</location>
        <topology evidence="10">Multi-pass membrane protein</topology>
    </subcellularLocation>
    <subcellularLocation>
        <location evidence="1 12">Membrane</location>
        <topology evidence="1 12">Multi-pass membrane protein</topology>
    </subcellularLocation>
</comment>
<evidence type="ECO:0000256" key="11">
    <source>
        <dbReference type="RuleBase" id="RU000537"/>
    </source>
</evidence>
<dbReference type="EMBL" id="PEZP01000039">
    <property type="protein sequence ID" value="PIT97962.1"/>
    <property type="molecule type" value="Genomic_DNA"/>
</dbReference>
<reference evidence="15" key="1">
    <citation type="submission" date="2017-09" db="EMBL/GenBank/DDBJ databases">
        <title>Depth-based differentiation of microbial function through sediment-hosted aquifers and enrichment of novel symbionts in the deep terrestrial subsurface.</title>
        <authorList>
            <person name="Probst A.J."/>
            <person name="Ladd B."/>
            <person name="Jarett J.K."/>
            <person name="Geller-Mcgrath D.E."/>
            <person name="Sieber C.M.K."/>
            <person name="Emerson J.B."/>
            <person name="Anantharaman K."/>
            <person name="Thomas B.C."/>
            <person name="Malmstrom R."/>
            <person name="Stieglmeier M."/>
            <person name="Klingl A."/>
            <person name="Woyke T."/>
            <person name="Ryan C.M."/>
            <person name="Banfield J.F."/>
        </authorList>
    </citation>
    <scope>NUCLEOTIDE SEQUENCE [LARGE SCALE GENOMIC DNA]</scope>
</reference>
<dbReference type="PROSITE" id="PS00756">
    <property type="entry name" value="SECY_2"/>
    <property type="match status" value="1"/>
</dbReference>
<proteinExistence type="inferred from homology"/>
<feature type="transmembrane region" description="Helical" evidence="10">
    <location>
        <begin position="156"/>
        <end position="174"/>
    </location>
</feature>
<keyword evidence="7 10" id="KW-0811">Translocation</keyword>
<dbReference type="GO" id="GO:0006605">
    <property type="term" value="P:protein targeting"/>
    <property type="evidence" value="ECO:0007669"/>
    <property type="project" value="UniProtKB-UniRule"/>
</dbReference>
<feature type="transmembrane region" description="Helical" evidence="10">
    <location>
        <begin position="214"/>
        <end position="234"/>
    </location>
</feature>
<name>A0A2M6WYT7_9BACT</name>
<gene>
    <name evidence="10" type="primary">secY</name>
    <name evidence="14" type="ORF">COT71_03405</name>
</gene>
<dbReference type="Pfam" id="PF00344">
    <property type="entry name" value="SecY"/>
    <property type="match status" value="1"/>
</dbReference>
<dbReference type="InterPro" id="IPR026593">
    <property type="entry name" value="SecY"/>
</dbReference>
<keyword evidence="8 10" id="KW-0472">Membrane</keyword>
<evidence type="ECO:0000313" key="15">
    <source>
        <dbReference type="Proteomes" id="UP000230731"/>
    </source>
</evidence>
<evidence type="ECO:0000256" key="6">
    <source>
        <dbReference type="ARBA" id="ARBA00022989"/>
    </source>
</evidence>
<evidence type="ECO:0000256" key="5">
    <source>
        <dbReference type="ARBA" id="ARBA00022927"/>
    </source>
</evidence>
<evidence type="ECO:0000256" key="8">
    <source>
        <dbReference type="ARBA" id="ARBA00023136"/>
    </source>
</evidence>